<reference evidence="3 4" key="1">
    <citation type="submission" date="2023-11" db="EMBL/GenBank/DDBJ databases">
        <title>Halocaridina rubra genome assembly.</title>
        <authorList>
            <person name="Smith C."/>
        </authorList>
    </citation>
    <scope>NUCLEOTIDE SEQUENCE [LARGE SCALE GENOMIC DNA]</scope>
    <source>
        <strain evidence="3">EP-1</strain>
        <tissue evidence="3">Whole</tissue>
    </source>
</reference>
<protein>
    <recommendedName>
        <fullName evidence="5">Protein NEDD1</fullName>
    </recommendedName>
</protein>
<dbReference type="EMBL" id="JAXCGZ010007602">
    <property type="protein sequence ID" value="KAK7079007.1"/>
    <property type="molecule type" value="Genomic_DNA"/>
</dbReference>
<dbReference type="GO" id="GO:0005737">
    <property type="term" value="C:cytoplasm"/>
    <property type="evidence" value="ECO:0007669"/>
    <property type="project" value="TreeGrafter"/>
</dbReference>
<evidence type="ECO:0000313" key="4">
    <source>
        <dbReference type="Proteomes" id="UP001381693"/>
    </source>
</evidence>
<dbReference type="AlphaFoldDB" id="A0AAN8X9E3"/>
<dbReference type="PANTHER" id="PTHR44414:SF1">
    <property type="entry name" value="PROTEIN NEDD1"/>
    <property type="match status" value="1"/>
</dbReference>
<keyword evidence="1" id="KW-0175">Coiled coil</keyword>
<feature type="coiled-coil region" evidence="1">
    <location>
        <begin position="660"/>
        <end position="694"/>
    </location>
</feature>
<dbReference type="GO" id="GO:0036064">
    <property type="term" value="C:ciliary basal body"/>
    <property type="evidence" value="ECO:0007669"/>
    <property type="project" value="TreeGrafter"/>
</dbReference>
<gene>
    <name evidence="3" type="ORF">SK128_013734</name>
</gene>
<dbReference type="SUPFAM" id="SSF50978">
    <property type="entry name" value="WD40 repeat-like"/>
    <property type="match status" value="1"/>
</dbReference>
<dbReference type="GO" id="GO:0000278">
    <property type="term" value="P:mitotic cell cycle"/>
    <property type="evidence" value="ECO:0007669"/>
    <property type="project" value="TreeGrafter"/>
</dbReference>
<evidence type="ECO:0008006" key="5">
    <source>
        <dbReference type="Google" id="ProtNLM"/>
    </source>
</evidence>
<dbReference type="GO" id="GO:0007020">
    <property type="term" value="P:microtubule nucleation"/>
    <property type="evidence" value="ECO:0007669"/>
    <property type="project" value="TreeGrafter"/>
</dbReference>
<dbReference type="InterPro" id="IPR015943">
    <property type="entry name" value="WD40/YVTN_repeat-like_dom_sf"/>
</dbReference>
<dbReference type="GO" id="GO:0043015">
    <property type="term" value="F:gamma-tubulin binding"/>
    <property type="evidence" value="ECO:0007669"/>
    <property type="project" value="TreeGrafter"/>
</dbReference>
<dbReference type="InterPro" id="IPR001680">
    <property type="entry name" value="WD40_rpt"/>
</dbReference>
<dbReference type="PANTHER" id="PTHR44414">
    <property type="entry name" value="PROTEIN NEDD1"/>
    <property type="match status" value="1"/>
</dbReference>
<sequence>MFATAGNSIKLWDAQNYKQHQEIQSLNGCVTDISWSQNGQCIAFLGESVPEITLLAVNAKSTANIGVVRSMDSPSCLQFSNRSSNYFGVGNKDGTVVLWNLKSKSQKKAFTVSDSSISNIAFTHNDSHIAAASRGCLHLLSLMNNSITGPHKIFDKQVITEVVYCHVKKSLLGCRTDGGSLALFDSHACKTLHVFKNVHAAPVSSLAFSPINEILMISVGYDKKLICYNIQSKKQVLDHKSSEPLSSAAFLPGGQHIALGAMTGEVFIHDLRNVRLPLATLAAHNKAVTSILLQPAPKHSKVASNEVSASNFKSIKKPKASSVAASKPPQGTPATIVPIPSVPSSTAHPFGMPAAESSQSDMHSILSPVRSTETFQNQDNIDHGKQKLGNNFVLEDVLSPVRFDDVECRDGILALSSKKDLANLCDDMMSPVRESTQNTDVPPVNLQDGSYTEHKKDEEMLPDLTQKLTSLTNIQTSAKKLLSTNVSVQKENLNPNLVAFASLSIIKDVANVEPIISDRLQAKHALSPVQQRDIPKQKVTSLVRSPNNCVIDFPEMNIDISSPKDNANCANDEIPVKDILPLNKGCVLEKNTSENTNVNKAPDVPEHHLVCGESSGNSASNLQMDLIRNCMTDVLEEFQDEVNMRMMHLQYIITTHNLQLKETLENLQQQQALNADLLLEVEQLRKENAQLRANF</sequence>
<evidence type="ECO:0000313" key="3">
    <source>
        <dbReference type="EMBL" id="KAK7079007.1"/>
    </source>
</evidence>
<feature type="region of interest" description="Disordered" evidence="2">
    <location>
        <begin position="318"/>
        <end position="337"/>
    </location>
</feature>
<accession>A0AAN8X9E3</accession>
<dbReference type="GO" id="GO:0005813">
    <property type="term" value="C:centrosome"/>
    <property type="evidence" value="ECO:0007669"/>
    <property type="project" value="TreeGrafter"/>
</dbReference>
<dbReference type="GO" id="GO:0005814">
    <property type="term" value="C:centriole"/>
    <property type="evidence" value="ECO:0007669"/>
    <property type="project" value="TreeGrafter"/>
</dbReference>
<feature type="compositionally biased region" description="Low complexity" evidence="2">
    <location>
        <begin position="320"/>
        <end position="329"/>
    </location>
</feature>
<evidence type="ECO:0000256" key="1">
    <source>
        <dbReference type="SAM" id="Coils"/>
    </source>
</evidence>
<comment type="caution">
    <text evidence="3">The sequence shown here is derived from an EMBL/GenBank/DDBJ whole genome shotgun (WGS) entry which is preliminary data.</text>
</comment>
<dbReference type="Gene3D" id="2.130.10.10">
    <property type="entry name" value="YVTN repeat-like/Quinoprotein amine dehydrogenase"/>
    <property type="match status" value="2"/>
</dbReference>
<name>A0AAN8X9E3_HALRR</name>
<dbReference type="InterPro" id="IPR036322">
    <property type="entry name" value="WD40_repeat_dom_sf"/>
</dbReference>
<dbReference type="InterPro" id="IPR052818">
    <property type="entry name" value="NEDD1_Spindle_Assembly"/>
</dbReference>
<dbReference type="Proteomes" id="UP001381693">
    <property type="component" value="Unassembled WGS sequence"/>
</dbReference>
<organism evidence="3 4">
    <name type="scientific">Halocaridina rubra</name>
    <name type="common">Hawaiian red shrimp</name>
    <dbReference type="NCBI Taxonomy" id="373956"/>
    <lineage>
        <taxon>Eukaryota</taxon>
        <taxon>Metazoa</taxon>
        <taxon>Ecdysozoa</taxon>
        <taxon>Arthropoda</taxon>
        <taxon>Crustacea</taxon>
        <taxon>Multicrustacea</taxon>
        <taxon>Malacostraca</taxon>
        <taxon>Eumalacostraca</taxon>
        <taxon>Eucarida</taxon>
        <taxon>Decapoda</taxon>
        <taxon>Pleocyemata</taxon>
        <taxon>Caridea</taxon>
        <taxon>Atyoidea</taxon>
        <taxon>Atyidae</taxon>
        <taxon>Halocaridina</taxon>
    </lineage>
</organism>
<evidence type="ECO:0000256" key="2">
    <source>
        <dbReference type="SAM" id="MobiDB-lite"/>
    </source>
</evidence>
<dbReference type="SMART" id="SM00320">
    <property type="entry name" value="WD40"/>
    <property type="match status" value="4"/>
</dbReference>
<keyword evidence="4" id="KW-1185">Reference proteome</keyword>
<proteinExistence type="predicted"/>
<dbReference type="GO" id="GO:0000922">
    <property type="term" value="C:spindle pole"/>
    <property type="evidence" value="ECO:0007669"/>
    <property type="project" value="TreeGrafter"/>
</dbReference>